<keyword evidence="3" id="KW-1185">Reference proteome</keyword>
<protein>
    <submittedName>
        <fullName evidence="2">GNAT family N-acetyltransferase</fullName>
        <ecNumber evidence="2">2.3.1.-</ecNumber>
    </submittedName>
</protein>
<keyword evidence="2" id="KW-0808">Transferase</keyword>
<proteinExistence type="predicted"/>
<dbReference type="CDD" id="cd04301">
    <property type="entry name" value="NAT_SF"/>
    <property type="match status" value="1"/>
</dbReference>
<dbReference type="Pfam" id="PF12867">
    <property type="entry name" value="DinB_2"/>
    <property type="match status" value="1"/>
</dbReference>
<name>A0ABW3RZN2_9BACL</name>
<dbReference type="GO" id="GO:0016746">
    <property type="term" value="F:acyltransferase activity"/>
    <property type="evidence" value="ECO:0007669"/>
    <property type="project" value="UniProtKB-KW"/>
</dbReference>
<comment type="caution">
    <text evidence="2">The sequence shown here is derived from an EMBL/GenBank/DDBJ whole genome shotgun (WGS) entry which is preliminary data.</text>
</comment>
<dbReference type="PROSITE" id="PS51186">
    <property type="entry name" value="GNAT"/>
    <property type="match status" value="1"/>
</dbReference>
<dbReference type="Proteomes" id="UP001597262">
    <property type="component" value="Unassembled WGS sequence"/>
</dbReference>
<dbReference type="Gene3D" id="1.20.120.450">
    <property type="entry name" value="dinb family like domain"/>
    <property type="match status" value="1"/>
</dbReference>
<dbReference type="Gene3D" id="3.40.630.30">
    <property type="match status" value="1"/>
</dbReference>
<dbReference type="SUPFAM" id="SSF109854">
    <property type="entry name" value="DinB/YfiT-like putative metalloenzymes"/>
    <property type="match status" value="1"/>
</dbReference>
<gene>
    <name evidence="2" type="ORF">ACFQ3W_17040</name>
</gene>
<evidence type="ECO:0000259" key="1">
    <source>
        <dbReference type="PROSITE" id="PS51186"/>
    </source>
</evidence>
<evidence type="ECO:0000313" key="3">
    <source>
        <dbReference type="Proteomes" id="UP001597262"/>
    </source>
</evidence>
<dbReference type="InterPro" id="IPR034660">
    <property type="entry name" value="DinB/YfiT-like"/>
</dbReference>
<feature type="domain" description="N-acetyltransferase" evidence="1">
    <location>
        <begin position="155"/>
        <end position="328"/>
    </location>
</feature>
<accession>A0ABW3RZN2</accession>
<sequence>MKEQLISELNEFLEFIGWIEDINDEIWFAPLGEGKWRIHDVVTHIMRWDMYFNKVTFPASIESQSPELAEHPDYLGYNEQSIRYGQDKTKQQIIDETKRNRQLMIDQVNSLDEDQFSGGYPGEREFTLASYLTRFFTSHDKHHMRQIRDFIASRLMIESLSPSDEISACRVFETSIPDAFAKEGLGDLQEDIQSEVDYKKQMLRASLDQACSDTFFLVAKMGQQIVGTISFGPCGEDAKACTNNELSGIGELGSLYILPGYQGMGIGSALIRDIANLLKRQGVERFCLDSGYRRAQKRWQQKFGQPYAVVKDYWGPGSVHMVWVCSVSDFADVPST</sequence>
<keyword evidence="2" id="KW-0012">Acyltransferase</keyword>
<dbReference type="RefSeq" id="WP_379320443.1">
    <property type="nucleotide sequence ID" value="NZ_JBHTLM010000013.1"/>
</dbReference>
<reference evidence="3" key="1">
    <citation type="journal article" date="2019" name="Int. J. Syst. Evol. Microbiol.">
        <title>The Global Catalogue of Microorganisms (GCM) 10K type strain sequencing project: providing services to taxonomists for standard genome sequencing and annotation.</title>
        <authorList>
            <consortium name="The Broad Institute Genomics Platform"/>
            <consortium name="The Broad Institute Genome Sequencing Center for Infectious Disease"/>
            <person name="Wu L."/>
            <person name="Ma J."/>
        </authorList>
    </citation>
    <scope>NUCLEOTIDE SEQUENCE [LARGE SCALE GENOMIC DNA]</scope>
    <source>
        <strain evidence="3">CCUG 59189</strain>
    </source>
</reference>
<dbReference type="EMBL" id="JBHTLM010000013">
    <property type="protein sequence ID" value="MFD1177997.1"/>
    <property type="molecule type" value="Genomic_DNA"/>
</dbReference>
<dbReference type="InterPro" id="IPR000182">
    <property type="entry name" value="GNAT_dom"/>
</dbReference>
<dbReference type="InterPro" id="IPR016181">
    <property type="entry name" value="Acyl_CoA_acyltransferase"/>
</dbReference>
<dbReference type="SUPFAM" id="SSF55729">
    <property type="entry name" value="Acyl-CoA N-acyltransferases (Nat)"/>
    <property type="match status" value="1"/>
</dbReference>
<dbReference type="Pfam" id="PF00583">
    <property type="entry name" value="Acetyltransf_1"/>
    <property type="match status" value="1"/>
</dbReference>
<dbReference type="InterPro" id="IPR024775">
    <property type="entry name" value="DinB-like"/>
</dbReference>
<evidence type="ECO:0000313" key="2">
    <source>
        <dbReference type="EMBL" id="MFD1177997.1"/>
    </source>
</evidence>
<organism evidence="2 3">
    <name type="scientific">Paenibacillus puldeungensis</name>
    <dbReference type="NCBI Taxonomy" id="696536"/>
    <lineage>
        <taxon>Bacteria</taxon>
        <taxon>Bacillati</taxon>
        <taxon>Bacillota</taxon>
        <taxon>Bacilli</taxon>
        <taxon>Bacillales</taxon>
        <taxon>Paenibacillaceae</taxon>
        <taxon>Paenibacillus</taxon>
    </lineage>
</organism>
<dbReference type="EC" id="2.3.1.-" evidence="2"/>